<evidence type="ECO:0000256" key="1">
    <source>
        <dbReference type="ARBA" id="ARBA00023002"/>
    </source>
</evidence>
<reference evidence="4 5" key="1">
    <citation type="submission" date="2018-08" db="EMBL/GenBank/DDBJ databases">
        <title>Pallidiluteibacterium maritimus gen. nov., sp. nov., isolated from coastal sediment.</title>
        <authorList>
            <person name="Zhou L.Y."/>
        </authorList>
    </citation>
    <scope>NUCLEOTIDE SEQUENCE [LARGE SCALE GENOMIC DNA]</scope>
    <source>
        <strain evidence="4 5">XSD2</strain>
    </source>
</reference>
<dbReference type="Gene3D" id="3.90.180.10">
    <property type="entry name" value="Medium-chain alcohol dehydrogenases, catalytic domain"/>
    <property type="match status" value="1"/>
</dbReference>
<dbReference type="InterPro" id="IPR050129">
    <property type="entry name" value="Zn_alcohol_dh"/>
</dbReference>
<dbReference type="CDD" id="cd08261">
    <property type="entry name" value="Zn_ADH7"/>
    <property type="match status" value="1"/>
</dbReference>
<dbReference type="InterPro" id="IPR013154">
    <property type="entry name" value="ADH-like_N"/>
</dbReference>
<dbReference type="AlphaFoldDB" id="A0A399SPU5"/>
<dbReference type="EMBL" id="QWGR01000020">
    <property type="protein sequence ID" value="RIJ45740.1"/>
    <property type="molecule type" value="Genomic_DNA"/>
</dbReference>
<protein>
    <submittedName>
        <fullName evidence="4">Zinc-binding alcohol dehydrogenase family protein</fullName>
    </submittedName>
</protein>
<dbReference type="InterPro" id="IPR036291">
    <property type="entry name" value="NAD(P)-bd_dom_sf"/>
</dbReference>
<dbReference type="Gene3D" id="3.40.50.720">
    <property type="entry name" value="NAD(P)-binding Rossmann-like Domain"/>
    <property type="match status" value="1"/>
</dbReference>
<dbReference type="SUPFAM" id="SSF51735">
    <property type="entry name" value="NAD(P)-binding Rossmann-fold domains"/>
    <property type="match status" value="1"/>
</dbReference>
<dbReference type="SUPFAM" id="SSF50129">
    <property type="entry name" value="GroES-like"/>
    <property type="match status" value="1"/>
</dbReference>
<organism evidence="4 5">
    <name type="scientific">Maribellus luteus</name>
    <dbReference type="NCBI Taxonomy" id="2305463"/>
    <lineage>
        <taxon>Bacteria</taxon>
        <taxon>Pseudomonadati</taxon>
        <taxon>Bacteroidota</taxon>
        <taxon>Bacteroidia</taxon>
        <taxon>Marinilabiliales</taxon>
        <taxon>Prolixibacteraceae</taxon>
        <taxon>Maribellus</taxon>
    </lineage>
</organism>
<evidence type="ECO:0000313" key="5">
    <source>
        <dbReference type="Proteomes" id="UP000265926"/>
    </source>
</evidence>
<comment type="caution">
    <text evidence="4">The sequence shown here is derived from an EMBL/GenBank/DDBJ whole genome shotgun (WGS) entry which is preliminary data.</text>
</comment>
<accession>A0A399SPU5</accession>
<dbReference type="Proteomes" id="UP000265926">
    <property type="component" value="Unassembled WGS sequence"/>
</dbReference>
<dbReference type="InterPro" id="IPR011032">
    <property type="entry name" value="GroES-like_sf"/>
</dbReference>
<gene>
    <name evidence="4" type="ORF">D1614_21620</name>
</gene>
<sequence length="338" mass="36509">MKAIEITKPGTIKVVERPMPGHGEDEVLLKLKYVGFCGSDLSTYLGKNPMVSYPRIPGHEIAAVIELAGSRVPENFKPGKNVTVVPYTNCGQCSACKKKRFNACRYNQTLGVQRDGAMAEYLVIPWQKIVESESLSSIQLALVEPLTVGFHAIDNAGVTDVDTVLIFGCGMIGTGAIVRAKLRGATVIAVDIDDAKLEIAGQLGATYLINSNSQDLHAEVQRMTNGDGPSIVVEAAGNPLTYKAAIEEIGFAGRVVCIGYAGEEIAFSTKLWVQKELEILGSRNATPSDFEAVINYLKQAKPDEKLLVSKIVSVEEAPQAMKEWSEAPGKVLKILVRF</sequence>
<evidence type="ECO:0000259" key="3">
    <source>
        <dbReference type="Pfam" id="PF08240"/>
    </source>
</evidence>
<feature type="domain" description="Alcohol dehydrogenase-like N-terminal" evidence="3">
    <location>
        <begin position="23"/>
        <end position="131"/>
    </location>
</feature>
<dbReference type="PANTHER" id="PTHR43401:SF2">
    <property type="entry name" value="L-THREONINE 3-DEHYDROGENASE"/>
    <property type="match status" value="1"/>
</dbReference>
<dbReference type="Pfam" id="PF08240">
    <property type="entry name" value="ADH_N"/>
    <property type="match status" value="1"/>
</dbReference>
<dbReference type="OrthoDB" id="9787435at2"/>
<dbReference type="Pfam" id="PF00107">
    <property type="entry name" value="ADH_zinc_N"/>
    <property type="match status" value="1"/>
</dbReference>
<proteinExistence type="predicted"/>
<dbReference type="GO" id="GO:0016491">
    <property type="term" value="F:oxidoreductase activity"/>
    <property type="evidence" value="ECO:0007669"/>
    <property type="project" value="UniProtKB-KW"/>
</dbReference>
<keyword evidence="1" id="KW-0560">Oxidoreductase</keyword>
<dbReference type="PANTHER" id="PTHR43401">
    <property type="entry name" value="L-THREONINE 3-DEHYDROGENASE"/>
    <property type="match status" value="1"/>
</dbReference>
<evidence type="ECO:0000313" key="4">
    <source>
        <dbReference type="EMBL" id="RIJ45740.1"/>
    </source>
</evidence>
<name>A0A399SPU5_9BACT</name>
<keyword evidence="5" id="KW-1185">Reference proteome</keyword>
<dbReference type="InterPro" id="IPR013149">
    <property type="entry name" value="ADH-like_C"/>
</dbReference>
<dbReference type="RefSeq" id="WP_119440086.1">
    <property type="nucleotide sequence ID" value="NZ_QWGR01000020.1"/>
</dbReference>
<feature type="domain" description="Alcohol dehydrogenase-like C-terminal" evidence="2">
    <location>
        <begin position="172"/>
        <end position="297"/>
    </location>
</feature>
<evidence type="ECO:0000259" key="2">
    <source>
        <dbReference type="Pfam" id="PF00107"/>
    </source>
</evidence>